<dbReference type="KEGG" id="ccar:109106813"/>
<dbReference type="GeneID" id="109106813"/>
<dbReference type="InterPro" id="IPR050776">
    <property type="entry name" value="Ank_Repeat/CDKN_Inhibitor"/>
</dbReference>
<feature type="region of interest" description="Disordered" evidence="4">
    <location>
        <begin position="142"/>
        <end position="163"/>
    </location>
</feature>
<sequence>MSELHQAAASGDYDLVEEIVKKKSCDPNQRDFDWNNKTPLHWAASKGQTEMVRILIENGARACLRTDNGWTPAHFAAESGKLTVLRLLHSLHAPVDKKDSSGDKPVRIAEIYGHEDCVHFLKKAEVESGNYRQMAKLNGLPLDDTDEEWEQERKEAKKQVIKK</sequence>
<feature type="repeat" description="ANK" evidence="3">
    <location>
        <begin position="68"/>
        <end position="100"/>
    </location>
</feature>
<protein>
    <submittedName>
        <fullName evidence="5">Ankyrin repeat domain-containing protein 66</fullName>
    </submittedName>
</protein>
<proteinExistence type="predicted"/>
<keyword evidence="1" id="KW-0677">Repeat</keyword>
<reference evidence="5" key="1">
    <citation type="submission" date="2025-08" db="UniProtKB">
        <authorList>
            <consortium name="RefSeq"/>
        </authorList>
    </citation>
    <scope>IDENTIFICATION</scope>
    <source>
        <tissue evidence="5">Muscle</tissue>
    </source>
</reference>
<evidence type="ECO:0000313" key="5">
    <source>
        <dbReference type="RefSeq" id="XP_018975625.2"/>
    </source>
</evidence>
<dbReference type="SMART" id="SM00248">
    <property type="entry name" value="ANK"/>
    <property type="match status" value="4"/>
</dbReference>
<dbReference type="PANTHER" id="PTHR24201">
    <property type="entry name" value="ANK_REP_REGION DOMAIN-CONTAINING PROTEIN"/>
    <property type="match status" value="1"/>
</dbReference>
<feature type="compositionally biased region" description="Basic and acidic residues" evidence="4">
    <location>
        <begin position="151"/>
        <end position="163"/>
    </location>
</feature>
<evidence type="ECO:0000256" key="2">
    <source>
        <dbReference type="ARBA" id="ARBA00023043"/>
    </source>
</evidence>
<name>A0A9Q9VI11_CYPCA</name>
<dbReference type="RefSeq" id="XP_018975625.2">
    <property type="nucleotide sequence ID" value="XM_019120080.2"/>
</dbReference>
<keyword evidence="2 3" id="KW-0040">ANK repeat</keyword>
<dbReference type="Proteomes" id="UP001155660">
    <property type="component" value="Chromosome B17"/>
</dbReference>
<dbReference type="Gene3D" id="1.25.40.20">
    <property type="entry name" value="Ankyrin repeat-containing domain"/>
    <property type="match status" value="2"/>
</dbReference>
<dbReference type="SUPFAM" id="SSF48403">
    <property type="entry name" value="Ankyrin repeat"/>
    <property type="match status" value="1"/>
</dbReference>
<dbReference type="InterPro" id="IPR002110">
    <property type="entry name" value="Ankyrin_rpt"/>
</dbReference>
<evidence type="ECO:0000256" key="4">
    <source>
        <dbReference type="SAM" id="MobiDB-lite"/>
    </source>
</evidence>
<dbReference type="PROSITE" id="PS50297">
    <property type="entry name" value="ANK_REP_REGION"/>
    <property type="match status" value="2"/>
</dbReference>
<accession>A0A9Q9VI11</accession>
<feature type="repeat" description="ANK" evidence="3">
    <location>
        <begin position="35"/>
        <end position="67"/>
    </location>
</feature>
<evidence type="ECO:0000256" key="1">
    <source>
        <dbReference type="ARBA" id="ARBA00022737"/>
    </source>
</evidence>
<dbReference type="Pfam" id="PF12796">
    <property type="entry name" value="Ank_2"/>
    <property type="match status" value="1"/>
</dbReference>
<dbReference type="AlphaFoldDB" id="A0A9Q9VI11"/>
<dbReference type="InterPro" id="IPR036770">
    <property type="entry name" value="Ankyrin_rpt-contain_sf"/>
</dbReference>
<evidence type="ECO:0000256" key="3">
    <source>
        <dbReference type="PROSITE-ProRule" id="PRU00023"/>
    </source>
</evidence>
<gene>
    <name evidence="5" type="primary">LOC109106813</name>
</gene>
<dbReference type="PROSITE" id="PS50088">
    <property type="entry name" value="ANK_REPEAT"/>
    <property type="match status" value="2"/>
</dbReference>
<dbReference type="OrthoDB" id="194358at2759"/>
<organism evidence="5">
    <name type="scientific">Cyprinus carpio</name>
    <name type="common">Common carp</name>
    <dbReference type="NCBI Taxonomy" id="7962"/>
    <lineage>
        <taxon>Eukaryota</taxon>
        <taxon>Metazoa</taxon>
        <taxon>Chordata</taxon>
        <taxon>Craniata</taxon>
        <taxon>Vertebrata</taxon>
        <taxon>Euteleostomi</taxon>
        <taxon>Actinopterygii</taxon>
        <taxon>Neopterygii</taxon>
        <taxon>Teleostei</taxon>
        <taxon>Ostariophysi</taxon>
        <taxon>Cypriniformes</taxon>
        <taxon>Cyprinidae</taxon>
        <taxon>Cyprininae</taxon>
        <taxon>Cyprinus</taxon>
    </lineage>
</organism>
<dbReference type="PANTHER" id="PTHR24201:SF15">
    <property type="entry name" value="ANKYRIN REPEAT DOMAIN-CONTAINING PROTEIN 66"/>
    <property type="match status" value="1"/>
</dbReference>